<dbReference type="Gene3D" id="1.20.930.10">
    <property type="entry name" value="Conserved domain common to transcription factors TFIIS, elongin A, CRSP70"/>
    <property type="match status" value="1"/>
</dbReference>
<accession>A0A090LPZ3</accession>
<evidence type="ECO:0000313" key="9">
    <source>
        <dbReference type="WormBase" id="SRAE_2000426800"/>
    </source>
</evidence>
<dbReference type="InterPro" id="IPR017923">
    <property type="entry name" value="TFIIS_N"/>
</dbReference>
<gene>
    <name evidence="6 8 9" type="ORF">SRAE_2000426800</name>
</gene>
<dbReference type="STRING" id="34506.A0A090LPZ3"/>
<dbReference type="InterPro" id="IPR051870">
    <property type="entry name" value="Elongin-A_domain"/>
</dbReference>
<evidence type="ECO:0000256" key="2">
    <source>
        <dbReference type="ARBA" id="ARBA00023242"/>
    </source>
</evidence>
<dbReference type="RefSeq" id="XP_024508820.1">
    <property type="nucleotide sequence ID" value="XM_024643117.1"/>
</dbReference>
<dbReference type="WormBase" id="SRAE_2000426800">
    <property type="protein sequence ID" value="SRP02813"/>
    <property type="gene ID" value="WBGene00264498"/>
</dbReference>
<evidence type="ECO:0000313" key="8">
    <source>
        <dbReference type="WBParaSite" id="SRAE_2000426800.1"/>
    </source>
</evidence>
<dbReference type="SMART" id="SM00509">
    <property type="entry name" value="TFS2N"/>
    <property type="match status" value="1"/>
</dbReference>
<dbReference type="OrthoDB" id="21513at2759"/>
<feature type="region of interest" description="Disordered" evidence="4">
    <location>
        <begin position="358"/>
        <end position="396"/>
    </location>
</feature>
<name>A0A090LPZ3_STRRB</name>
<dbReference type="WBParaSite" id="SRAE_2000426800.1">
    <property type="protein sequence ID" value="SRAE_2000426800.1"/>
    <property type="gene ID" value="WBGene00264498"/>
</dbReference>
<dbReference type="PROSITE" id="PS51319">
    <property type="entry name" value="TFIIS_N"/>
    <property type="match status" value="1"/>
</dbReference>
<keyword evidence="2 3" id="KW-0539">Nucleus</keyword>
<reference evidence="8" key="2">
    <citation type="submission" date="2020-12" db="UniProtKB">
        <authorList>
            <consortium name="WormBaseParasite"/>
        </authorList>
    </citation>
    <scope>IDENTIFICATION</scope>
</reference>
<comment type="subcellular location">
    <subcellularLocation>
        <location evidence="1 3">Nucleus</location>
    </subcellularLocation>
</comment>
<dbReference type="GO" id="GO:0006368">
    <property type="term" value="P:transcription elongation by RNA polymerase II"/>
    <property type="evidence" value="ECO:0007669"/>
    <property type="project" value="InterPro"/>
</dbReference>
<dbReference type="GO" id="GO:0070449">
    <property type="term" value="C:elongin complex"/>
    <property type="evidence" value="ECO:0007669"/>
    <property type="project" value="InterPro"/>
</dbReference>
<dbReference type="InterPro" id="IPR003617">
    <property type="entry name" value="TFIIS/CRSP70_N_sub"/>
</dbReference>
<dbReference type="CTD" id="36381991"/>
<evidence type="ECO:0000259" key="5">
    <source>
        <dbReference type="PROSITE" id="PS51319"/>
    </source>
</evidence>
<keyword evidence="6" id="KW-0251">Elongation factor</keyword>
<dbReference type="Pfam" id="PF06881">
    <property type="entry name" value="Elongin_A"/>
    <property type="match status" value="1"/>
</dbReference>
<dbReference type="GO" id="GO:0003746">
    <property type="term" value="F:translation elongation factor activity"/>
    <property type="evidence" value="ECO:0007669"/>
    <property type="project" value="UniProtKB-KW"/>
</dbReference>
<organism evidence="6">
    <name type="scientific">Strongyloides ratti</name>
    <name type="common">Parasitic roundworm</name>
    <dbReference type="NCBI Taxonomy" id="34506"/>
    <lineage>
        <taxon>Eukaryota</taxon>
        <taxon>Metazoa</taxon>
        <taxon>Ecdysozoa</taxon>
        <taxon>Nematoda</taxon>
        <taxon>Chromadorea</taxon>
        <taxon>Rhabditida</taxon>
        <taxon>Tylenchina</taxon>
        <taxon>Panagrolaimomorpha</taxon>
        <taxon>Strongyloidoidea</taxon>
        <taxon>Strongyloididae</taxon>
        <taxon>Strongyloides</taxon>
    </lineage>
</organism>
<feature type="compositionally biased region" description="Polar residues" evidence="4">
    <location>
        <begin position="386"/>
        <end position="396"/>
    </location>
</feature>
<evidence type="ECO:0000256" key="1">
    <source>
        <dbReference type="ARBA" id="ARBA00004123"/>
    </source>
</evidence>
<dbReference type="EMBL" id="LN609529">
    <property type="protein sequence ID" value="CEF69621.1"/>
    <property type="molecule type" value="Genomic_DNA"/>
</dbReference>
<dbReference type="SUPFAM" id="SSF47676">
    <property type="entry name" value="Conserved domain common to transcription factors TFIIS, elongin A, CRSP70"/>
    <property type="match status" value="1"/>
</dbReference>
<dbReference type="AlphaFoldDB" id="A0A090LPZ3"/>
<evidence type="ECO:0000313" key="6">
    <source>
        <dbReference type="EMBL" id="CEF69621.1"/>
    </source>
</evidence>
<dbReference type="Pfam" id="PF08711">
    <property type="entry name" value="Med26"/>
    <property type="match status" value="1"/>
</dbReference>
<sequence length="417" mass="47549">MDFETQEKVKRKIHKYMEFLPDVDKTLMYLEKLSKLPINLELLVSTGVGKAVGKIVKKGTEEQSILANQIIKEWKECVNNEKETKDSSKEKLPDNEVKTVKDEYIRKRKNLKDDDVGDIYDKPKKEKKVEEFERKTESFSDALKSVGTARSRPIKKRVDGDSVSSRTVSNSYEIEMIKNIVPTMRRYSPPPESKVKPASVKRSNEDHFEIKCVKSTIHVYAAAGKNKKVSLINGEPPKLLSFCQEVVKKHVDMIEYVGLIPYELLKPALERATPEQLLRIVKLNPQIEMECDELFQIVCMKKPKQFRNRNGETWKETYLRTLKEEDDKFALLTSRIARNNKASCASVRKTEVIDLKQVKNRGSIGNGRGHSGPGSSGSGRNRNMDSKFSSTAAAANNPQKKGYLMAKTLRMFRSGVR</sequence>
<dbReference type="Gene3D" id="6.10.250.3180">
    <property type="match status" value="1"/>
</dbReference>
<dbReference type="Proteomes" id="UP000035682">
    <property type="component" value="Unplaced"/>
</dbReference>
<evidence type="ECO:0000256" key="4">
    <source>
        <dbReference type="SAM" id="MobiDB-lite"/>
    </source>
</evidence>
<feature type="domain" description="TFIIS N-terminal" evidence="5">
    <location>
        <begin position="11"/>
        <end position="81"/>
    </location>
</feature>
<dbReference type="PANTHER" id="PTHR15141">
    <property type="entry name" value="TRANSCRIPTION ELONGATION FACTOR B POLYPEPTIDE 3"/>
    <property type="match status" value="1"/>
</dbReference>
<proteinExistence type="predicted"/>
<protein>
    <submittedName>
        <fullName evidence="6 8">Transcription elongation factor B polypeptide 3</fullName>
    </submittedName>
</protein>
<dbReference type="OMA" id="EVGDTPY"/>
<dbReference type="InterPro" id="IPR010684">
    <property type="entry name" value="RNA_pol_II_trans_fac_SIII_A"/>
</dbReference>
<evidence type="ECO:0000256" key="3">
    <source>
        <dbReference type="PROSITE-ProRule" id="PRU00649"/>
    </source>
</evidence>
<reference evidence="6 7" key="1">
    <citation type="submission" date="2014-09" db="EMBL/GenBank/DDBJ databases">
        <authorList>
            <person name="Martin A.A."/>
        </authorList>
    </citation>
    <scope>NUCLEOTIDE SEQUENCE</scope>
    <source>
        <strain evidence="7">ED321</strain>
        <strain evidence="6">ED321 Heterogonic</strain>
    </source>
</reference>
<evidence type="ECO:0000313" key="7">
    <source>
        <dbReference type="Proteomes" id="UP000035682"/>
    </source>
</evidence>
<dbReference type="GeneID" id="36381991"/>
<dbReference type="InterPro" id="IPR035441">
    <property type="entry name" value="TFIIS/LEDGF_dom_sf"/>
</dbReference>
<keyword evidence="6" id="KW-0648">Protein biosynthesis</keyword>
<feature type="compositionally biased region" description="Gly residues" evidence="4">
    <location>
        <begin position="364"/>
        <end position="377"/>
    </location>
</feature>
<keyword evidence="7" id="KW-1185">Reference proteome</keyword>
<dbReference type="PANTHER" id="PTHR15141:SF76">
    <property type="entry name" value="TRANSCRIPTION ELONGATION FACTOR B POLYPEPTIDE 3"/>
    <property type="match status" value="1"/>
</dbReference>